<dbReference type="AlphaFoldDB" id="B3TB41"/>
<proteinExistence type="predicted"/>
<protein>
    <submittedName>
        <fullName evidence="1">Uncharacterized protein</fullName>
    </submittedName>
</protein>
<sequence>MSESMSSFWRRFLLVHLPLALLGVAIAAEGVAYLLKDISLRRHDLDRIAVALEQGGLSAEVLMFGDSVTQDVLKTYRIAPPGRVANLTTNLASGAVGVMLLLKRYLEVNPPPRHLVLVASPEFLSYDPQGKTAEIYITSVFRGDDETAWLSRHMPAVLEKSWEPAVLNLEGKIGYPFLALMAPRPDGIPEGEVLPDPNMAQEDSPISRAALQSVKGRIGKELGPTPSVKLALGEICGLAREHGFEVHILRAPIPAEVLDGWRASDKLAGFENQMGSTLADSCPGVRFGNFGAKGELPTVAMREADHLRRPGWTNRYALILQEFIASLR</sequence>
<dbReference type="EMBL" id="EU016658">
    <property type="protein sequence ID" value="ABZ09806.1"/>
    <property type="molecule type" value="Genomic_DNA"/>
</dbReference>
<gene>
    <name evidence="1" type="ORF">ALOHA_HF4000APKG8K5ctg1g19</name>
</gene>
<accession>B3TB41</accession>
<organism evidence="1">
    <name type="scientific">uncultured marine microorganism HF4000_APKG8K5</name>
    <dbReference type="NCBI Taxonomy" id="455555"/>
    <lineage>
        <taxon>unclassified sequences</taxon>
        <taxon>environmental samples</taxon>
    </lineage>
</organism>
<reference evidence="1" key="1">
    <citation type="journal article" date="2008" name="ISME J.">
        <title>Genomic patterns of recombination, clonal divergence and environment in marine microbial populations.</title>
        <authorList>
            <person name="Konstantinidis K.T."/>
            <person name="Delong E.F."/>
        </authorList>
    </citation>
    <scope>NUCLEOTIDE SEQUENCE</scope>
</reference>
<evidence type="ECO:0000313" key="1">
    <source>
        <dbReference type="EMBL" id="ABZ09806.1"/>
    </source>
</evidence>
<name>B3TB41_9ZZZZ</name>